<accession>A0A2K8SLE1</accession>
<keyword evidence="2" id="KW-1185">Reference proteome</keyword>
<dbReference type="AlphaFoldDB" id="A0A2K8SLE1"/>
<dbReference type="Proteomes" id="UP000232003">
    <property type="component" value="Chromosome"/>
</dbReference>
<sequence>MLNVERYFDPLLRLFDHAVKEQFLKSALRSLVLEASDA</sequence>
<protein>
    <submittedName>
        <fullName evidence="1">Putative Rossmann fold nucleotide-binding protein</fullName>
    </submittedName>
</protein>
<organism evidence="1 2">
    <name type="scientific">Nostoc flagelliforme CCNUN1</name>
    <dbReference type="NCBI Taxonomy" id="2038116"/>
    <lineage>
        <taxon>Bacteria</taxon>
        <taxon>Bacillati</taxon>
        <taxon>Cyanobacteriota</taxon>
        <taxon>Cyanophyceae</taxon>
        <taxon>Nostocales</taxon>
        <taxon>Nostocaceae</taxon>
        <taxon>Nostoc</taxon>
    </lineage>
</organism>
<evidence type="ECO:0000313" key="2">
    <source>
        <dbReference type="Proteomes" id="UP000232003"/>
    </source>
</evidence>
<dbReference type="EMBL" id="CP024785">
    <property type="protein sequence ID" value="AUB35655.1"/>
    <property type="molecule type" value="Genomic_DNA"/>
</dbReference>
<reference evidence="1 2" key="1">
    <citation type="submission" date="2017-11" db="EMBL/GenBank/DDBJ databases">
        <title>Complete genome of a free-living desiccation-tolerant cyanobacterium and its photosynthetic adaptation to extreme terrestrial habitat.</title>
        <authorList>
            <person name="Shang J."/>
        </authorList>
    </citation>
    <scope>NUCLEOTIDE SEQUENCE [LARGE SCALE GENOMIC DNA]</scope>
    <source>
        <strain evidence="1 2">CCNUN1</strain>
    </source>
</reference>
<proteinExistence type="predicted"/>
<dbReference type="KEGG" id="nfl:COO91_01545"/>
<gene>
    <name evidence="1" type="ORF">COO91_01545</name>
</gene>
<name>A0A2K8SLE1_9NOSO</name>
<dbReference type="Gene3D" id="3.40.50.450">
    <property type="match status" value="1"/>
</dbReference>
<evidence type="ECO:0000313" key="1">
    <source>
        <dbReference type="EMBL" id="AUB35655.1"/>
    </source>
</evidence>